<evidence type="ECO:0000256" key="4">
    <source>
        <dbReference type="ARBA" id="ARBA00021735"/>
    </source>
</evidence>
<dbReference type="SUPFAM" id="SSF55248">
    <property type="entry name" value="PCD-like"/>
    <property type="match status" value="1"/>
</dbReference>
<comment type="catalytic activity">
    <reaction evidence="1">
        <text>(4aS,6R)-4a-hydroxy-L-erythro-5,6,7,8-tetrahydrobiopterin = (6R)-L-erythro-6,7-dihydrobiopterin + H2O</text>
        <dbReference type="Rhea" id="RHEA:11920"/>
        <dbReference type="ChEBI" id="CHEBI:15377"/>
        <dbReference type="ChEBI" id="CHEBI:15642"/>
        <dbReference type="ChEBI" id="CHEBI:43120"/>
        <dbReference type="EC" id="4.2.1.96"/>
    </reaction>
</comment>
<dbReference type="EMBL" id="FLUV01000647">
    <property type="protein sequence ID" value="SBW20017.1"/>
    <property type="molecule type" value="Genomic_DNA"/>
</dbReference>
<accession>A0A1C3NVW1</accession>
<proteinExistence type="inferred from homology"/>
<dbReference type="NCBIfam" id="NF002017">
    <property type="entry name" value="PRK00823.1-2"/>
    <property type="match status" value="1"/>
</dbReference>
<evidence type="ECO:0000256" key="1">
    <source>
        <dbReference type="ARBA" id="ARBA00001554"/>
    </source>
</evidence>
<dbReference type="AlphaFoldDB" id="A0A1C3NVW1"/>
<organism evidence="6 7">
    <name type="scientific">Candidatus Protofrankia californiensis</name>
    <dbReference type="NCBI Taxonomy" id="1839754"/>
    <lineage>
        <taxon>Bacteria</taxon>
        <taxon>Bacillati</taxon>
        <taxon>Actinomycetota</taxon>
        <taxon>Actinomycetes</taxon>
        <taxon>Frankiales</taxon>
        <taxon>Frankiaceae</taxon>
        <taxon>Protofrankia</taxon>
    </lineage>
</organism>
<evidence type="ECO:0000256" key="5">
    <source>
        <dbReference type="ARBA" id="ARBA00023239"/>
    </source>
</evidence>
<dbReference type="PANTHER" id="PTHR12599">
    <property type="entry name" value="PTERIN-4-ALPHA-CARBINOLAMINE DEHYDRATASE"/>
    <property type="match status" value="1"/>
</dbReference>
<dbReference type="Proteomes" id="UP000199013">
    <property type="component" value="Unassembled WGS sequence"/>
</dbReference>
<sequence length="101" mass="11474">MALRDPLPPDEVAARLTRLDGWSGDSTEIHKTFSIDYYTSITVINEVAEAAQELQHHPDIDLRWETLYFSLTTYSAGQRITELDFLLAERIEEVAGRYTAG</sequence>
<keyword evidence="5" id="KW-0456">Lyase</keyword>
<keyword evidence="7" id="KW-1185">Reference proteome</keyword>
<dbReference type="CDD" id="cd00488">
    <property type="entry name" value="PCD_DCoH"/>
    <property type="match status" value="1"/>
</dbReference>
<name>A0A1C3NVW1_9ACTN</name>
<gene>
    <name evidence="6" type="ORF">FDG2_1567</name>
</gene>
<reference evidence="7" key="1">
    <citation type="submission" date="2016-02" db="EMBL/GenBank/DDBJ databases">
        <authorList>
            <person name="Wibberg D."/>
        </authorList>
    </citation>
    <scope>NUCLEOTIDE SEQUENCE [LARGE SCALE GENOMIC DNA]</scope>
</reference>
<dbReference type="GO" id="GO:0008124">
    <property type="term" value="F:4-alpha-hydroxytetrahydrobiopterin dehydratase activity"/>
    <property type="evidence" value="ECO:0007669"/>
    <property type="project" value="UniProtKB-EC"/>
</dbReference>
<dbReference type="PANTHER" id="PTHR12599:SF0">
    <property type="entry name" value="PTERIN-4-ALPHA-CARBINOLAMINE DEHYDRATASE"/>
    <property type="match status" value="1"/>
</dbReference>
<evidence type="ECO:0000313" key="6">
    <source>
        <dbReference type="EMBL" id="SBW20017.1"/>
    </source>
</evidence>
<dbReference type="Pfam" id="PF01329">
    <property type="entry name" value="Pterin_4a"/>
    <property type="match status" value="1"/>
</dbReference>
<evidence type="ECO:0000256" key="2">
    <source>
        <dbReference type="ARBA" id="ARBA00006472"/>
    </source>
</evidence>
<dbReference type="InterPro" id="IPR001533">
    <property type="entry name" value="Pterin_deHydtase"/>
</dbReference>
<evidence type="ECO:0000256" key="3">
    <source>
        <dbReference type="ARBA" id="ARBA00013252"/>
    </source>
</evidence>
<dbReference type="GO" id="GO:0006729">
    <property type="term" value="P:tetrahydrobiopterin biosynthetic process"/>
    <property type="evidence" value="ECO:0007669"/>
    <property type="project" value="InterPro"/>
</dbReference>
<dbReference type="InterPro" id="IPR036428">
    <property type="entry name" value="PCD_sf"/>
</dbReference>
<protein>
    <recommendedName>
        <fullName evidence="4">Putative pterin-4-alpha-carbinolamine dehydratase</fullName>
        <ecNumber evidence="3">4.2.1.96</ecNumber>
    </recommendedName>
</protein>
<dbReference type="Gene3D" id="3.30.1360.20">
    <property type="entry name" value="Transcriptional coactivator/pterin dehydratase"/>
    <property type="match status" value="1"/>
</dbReference>
<comment type="similarity">
    <text evidence="2">Belongs to the pterin-4-alpha-carbinolamine dehydratase family.</text>
</comment>
<evidence type="ECO:0000313" key="7">
    <source>
        <dbReference type="Proteomes" id="UP000199013"/>
    </source>
</evidence>
<dbReference type="EC" id="4.2.1.96" evidence="3"/>